<dbReference type="InterPro" id="IPR052558">
    <property type="entry name" value="Siderophore_Hydrolase_D"/>
</dbReference>
<dbReference type="InterPro" id="IPR000801">
    <property type="entry name" value="Esterase-like"/>
</dbReference>
<comment type="similarity">
    <text evidence="1">Belongs to the esterase D family.</text>
</comment>
<evidence type="ECO:0000313" key="5">
    <source>
        <dbReference type="EMBL" id="VCU72463.1"/>
    </source>
</evidence>
<dbReference type="PANTHER" id="PTHR40841">
    <property type="entry name" value="SIDEROPHORE TRIACETYLFUSARININE C ESTERASE"/>
    <property type="match status" value="1"/>
</dbReference>
<dbReference type="PANTHER" id="PTHR40841:SF2">
    <property type="entry name" value="SIDEROPHORE-DEGRADING ESTERASE (EUROFUNG)"/>
    <property type="match status" value="1"/>
</dbReference>
<dbReference type="InterPro" id="IPR029058">
    <property type="entry name" value="AB_hydrolase_fold"/>
</dbReference>
<dbReference type="RefSeq" id="WP_160142397.1">
    <property type="nucleotide sequence ID" value="NZ_UWPJ01000039.1"/>
</dbReference>
<keyword evidence="4" id="KW-0732">Signal</keyword>
<evidence type="ECO:0000256" key="1">
    <source>
        <dbReference type="ARBA" id="ARBA00005622"/>
    </source>
</evidence>
<sequence>MPRALSFTETRRGRTVRLAGCLLLAGLAGAAGQAAAQPRPDLPLAEQPAAEAVGISAQRIDRFVLASPLRSTGYRIQVWQPLGPPPPGGYPVIYALDGNAMFESLVQAGLRQGTPQAAPVVIVGIGYDVDDRFNSDARAYDYTPPSPGADAPTGAPGDPAASRRARPGGGADIFLDFIERQLKPVIAARYPVDARRATLYGHSYGGLLTLHALFTRPGTFQSYVAASPSLWWNQRYILEEAREFARRHRQASPLRLLVMHGGSEPVDAADPERIDSLAAMLRTVPGLQVGLRTFPGLGHGPMLPASLGPAVRFAADAP</sequence>
<dbReference type="EC" id="3.1.-.-" evidence="5"/>
<proteinExistence type="inferred from homology"/>
<dbReference type="Proteomes" id="UP000277294">
    <property type="component" value="Unassembled WGS sequence"/>
</dbReference>
<evidence type="ECO:0000256" key="2">
    <source>
        <dbReference type="ARBA" id="ARBA00022801"/>
    </source>
</evidence>
<dbReference type="Pfam" id="PF00756">
    <property type="entry name" value="Esterase"/>
    <property type="match status" value="1"/>
</dbReference>
<feature type="signal peptide" evidence="4">
    <location>
        <begin position="1"/>
        <end position="36"/>
    </location>
</feature>
<dbReference type="OrthoDB" id="9784036at2"/>
<dbReference type="EMBL" id="UWPJ01000039">
    <property type="protein sequence ID" value="VCU72463.1"/>
    <property type="molecule type" value="Genomic_DNA"/>
</dbReference>
<feature type="compositionally biased region" description="Low complexity" evidence="3">
    <location>
        <begin position="148"/>
        <end position="162"/>
    </location>
</feature>
<dbReference type="Gene3D" id="3.40.50.1820">
    <property type="entry name" value="alpha/beta hydrolase"/>
    <property type="match status" value="1"/>
</dbReference>
<feature type="region of interest" description="Disordered" evidence="3">
    <location>
        <begin position="136"/>
        <end position="165"/>
    </location>
</feature>
<reference evidence="5 6" key="1">
    <citation type="submission" date="2018-10" db="EMBL/GenBank/DDBJ databases">
        <authorList>
            <person name="Criscuolo A."/>
        </authorList>
    </citation>
    <scope>NUCLEOTIDE SEQUENCE [LARGE SCALE GENOMIC DNA]</scope>
    <source>
        <strain evidence="5">DnA1</strain>
    </source>
</reference>
<dbReference type="AlphaFoldDB" id="A0A3P4B8A6"/>
<keyword evidence="2 5" id="KW-0378">Hydrolase</keyword>
<accession>A0A3P4B8A6</accession>
<evidence type="ECO:0000256" key="3">
    <source>
        <dbReference type="SAM" id="MobiDB-lite"/>
    </source>
</evidence>
<feature type="chain" id="PRO_5017975482" evidence="4">
    <location>
        <begin position="37"/>
        <end position="318"/>
    </location>
</feature>
<organism evidence="5 6">
    <name type="scientific">Pigmentiphaga humi</name>
    <dbReference type="NCBI Taxonomy" id="2478468"/>
    <lineage>
        <taxon>Bacteria</taxon>
        <taxon>Pseudomonadati</taxon>
        <taxon>Pseudomonadota</taxon>
        <taxon>Betaproteobacteria</taxon>
        <taxon>Burkholderiales</taxon>
        <taxon>Alcaligenaceae</taxon>
        <taxon>Pigmentiphaga</taxon>
    </lineage>
</organism>
<protein>
    <submittedName>
        <fullName evidence="5">Ferri-bacillibactin esterase BesA</fullName>
        <ecNumber evidence="5">3.1.-.-</ecNumber>
    </submittedName>
</protein>
<dbReference type="GO" id="GO:0016788">
    <property type="term" value="F:hydrolase activity, acting on ester bonds"/>
    <property type="evidence" value="ECO:0007669"/>
    <property type="project" value="TreeGrafter"/>
</dbReference>
<dbReference type="SUPFAM" id="SSF53474">
    <property type="entry name" value="alpha/beta-Hydrolases"/>
    <property type="match status" value="1"/>
</dbReference>
<name>A0A3P4B8A6_9BURK</name>
<evidence type="ECO:0000256" key="4">
    <source>
        <dbReference type="SAM" id="SignalP"/>
    </source>
</evidence>
<keyword evidence="6" id="KW-1185">Reference proteome</keyword>
<gene>
    <name evidence="5" type="primary">besA</name>
    <name evidence="5" type="ORF">PIGHUM_04562</name>
</gene>
<evidence type="ECO:0000313" key="6">
    <source>
        <dbReference type="Proteomes" id="UP000277294"/>
    </source>
</evidence>